<sequence length="191" mass="21411">MRGIIIVSLVPLITSSIASAEEIKIASPTKKETITYKCSNSFCSAWVEDENSKLFFFKEVKTATITAKWASPDLAHISFSCGSPCSVSFFYKKTKGISKDIHDILAINTSKDCVLTPTEDGIATFPIFATSQINPFWHIKYNDKKINFYTKSAVIFSTIHAKFNKDDSLEFKYTKNNGSEGKYKVEDPCKK</sequence>
<feature type="signal peptide" evidence="1">
    <location>
        <begin position="1"/>
        <end position="20"/>
    </location>
</feature>
<evidence type="ECO:0000256" key="1">
    <source>
        <dbReference type="SAM" id="SignalP"/>
    </source>
</evidence>
<name>A0A844GCS8_9NEIS</name>
<keyword evidence="1" id="KW-0732">Signal</keyword>
<keyword evidence="3" id="KW-1185">Reference proteome</keyword>
<organism evidence="2 3">
    <name type="scientific">Paludibacterium denitrificans</name>
    <dbReference type="NCBI Taxonomy" id="2675226"/>
    <lineage>
        <taxon>Bacteria</taxon>
        <taxon>Pseudomonadati</taxon>
        <taxon>Pseudomonadota</taxon>
        <taxon>Betaproteobacteria</taxon>
        <taxon>Neisseriales</taxon>
        <taxon>Chromobacteriaceae</taxon>
        <taxon>Paludibacterium</taxon>
    </lineage>
</organism>
<evidence type="ECO:0000313" key="3">
    <source>
        <dbReference type="Proteomes" id="UP000446658"/>
    </source>
</evidence>
<accession>A0A844GCS8</accession>
<protein>
    <submittedName>
        <fullName evidence="2">Uncharacterized protein</fullName>
    </submittedName>
</protein>
<dbReference type="Proteomes" id="UP000446658">
    <property type="component" value="Unassembled WGS sequence"/>
</dbReference>
<gene>
    <name evidence="2" type="ORF">GKE73_12480</name>
</gene>
<comment type="caution">
    <text evidence="2">The sequence shown here is derived from an EMBL/GenBank/DDBJ whole genome shotgun (WGS) entry which is preliminary data.</text>
</comment>
<dbReference type="RefSeq" id="WP_230370604.1">
    <property type="nucleotide sequence ID" value="NZ_WLYX01000001.1"/>
</dbReference>
<dbReference type="EMBL" id="WLYX01000001">
    <property type="protein sequence ID" value="MTD33562.1"/>
    <property type="molecule type" value="Genomic_DNA"/>
</dbReference>
<feature type="chain" id="PRO_5032925187" evidence="1">
    <location>
        <begin position="21"/>
        <end position="191"/>
    </location>
</feature>
<proteinExistence type="predicted"/>
<reference evidence="2 3" key="1">
    <citation type="submission" date="2019-11" db="EMBL/GenBank/DDBJ databases">
        <title>Draft genome sequence of Paludibacterium sp. dN18-1.</title>
        <authorList>
            <person name="Im W.-T."/>
        </authorList>
    </citation>
    <scope>NUCLEOTIDE SEQUENCE [LARGE SCALE GENOMIC DNA]</scope>
    <source>
        <strain evidence="3">dN 18-1</strain>
    </source>
</reference>
<evidence type="ECO:0000313" key="2">
    <source>
        <dbReference type="EMBL" id="MTD33562.1"/>
    </source>
</evidence>
<dbReference type="AlphaFoldDB" id="A0A844GCS8"/>